<protein>
    <submittedName>
        <fullName evidence="1">AAA family ATPase</fullName>
    </submittedName>
</protein>
<sequence length="170" mass="19248">MRVLITGASGSGTSTLARALAAELGTRAFDLDDYFWVPTSPPFKVKRDAEERLSMLVRDLEQVKIALISGSIVTWGRELADSMSIIVFLTVPTEIRVERLRRREQEQLGYIDPAFIEWAAQYDEGRLPGRNRQKHEQWLAERNVPIVRIDGEVSLEHSRSVVLAAMKQLA</sequence>
<dbReference type="Pfam" id="PF13238">
    <property type="entry name" value="AAA_18"/>
    <property type="match status" value="1"/>
</dbReference>
<proteinExistence type="predicted"/>
<accession>A0ABV8T089</accession>
<dbReference type="EMBL" id="JBHSDU010000014">
    <property type="protein sequence ID" value="MFC4312845.1"/>
    <property type="molecule type" value="Genomic_DNA"/>
</dbReference>
<dbReference type="Gene3D" id="3.40.50.300">
    <property type="entry name" value="P-loop containing nucleotide triphosphate hydrolases"/>
    <property type="match status" value="1"/>
</dbReference>
<dbReference type="InterPro" id="IPR052922">
    <property type="entry name" value="Cytidylate_Kinase-2"/>
</dbReference>
<reference evidence="2" key="1">
    <citation type="journal article" date="2019" name="Int. J. Syst. Evol. Microbiol.">
        <title>The Global Catalogue of Microorganisms (GCM) 10K type strain sequencing project: providing services to taxonomists for standard genome sequencing and annotation.</title>
        <authorList>
            <consortium name="The Broad Institute Genomics Platform"/>
            <consortium name="The Broad Institute Genome Sequencing Center for Infectious Disease"/>
            <person name="Wu L."/>
            <person name="Ma J."/>
        </authorList>
    </citation>
    <scope>NUCLEOTIDE SEQUENCE [LARGE SCALE GENOMIC DNA]</scope>
    <source>
        <strain evidence="2">CGMCC 1.10759</strain>
    </source>
</reference>
<dbReference type="SUPFAM" id="SSF52540">
    <property type="entry name" value="P-loop containing nucleoside triphosphate hydrolases"/>
    <property type="match status" value="1"/>
</dbReference>
<comment type="caution">
    <text evidence="1">The sequence shown here is derived from an EMBL/GenBank/DDBJ whole genome shotgun (WGS) entry which is preliminary data.</text>
</comment>
<dbReference type="Proteomes" id="UP001595904">
    <property type="component" value="Unassembled WGS sequence"/>
</dbReference>
<keyword evidence="2" id="KW-1185">Reference proteome</keyword>
<dbReference type="InterPro" id="IPR027417">
    <property type="entry name" value="P-loop_NTPase"/>
</dbReference>
<evidence type="ECO:0000313" key="2">
    <source>
        <dbReference type="Proteomes" id="UP001595904"/>
    </source>
</evidence>
<organism evidence="1 2">
    <name type="scientific">Steroidobacter flavus</name>
    <dbReference type="NCBI Taxonomy" id="1842136"/>
    <lineage>
        <taxon>Bacteria</taxon>
        <taxon>Pseudomonadati</taxon>
        <taxon>Pseudomonadota</taxon>
        <taxon>Gammaproteobacteria</taxon>
        <taxon>Steroidobacterales</taxon>
        <taxon>Steroidobacteraceae</taxon>
        <taxon>Steroidobacter</taxon>
    </lineage>
</organism>
<dbReference type="PANTHER" id="PTHR37816">
    <property type="entry name" value="YALI0E33011P"/>
    <property type="match status" value="1"/>
</dbReference>
<dbReference type="PANTHER" id="PTHR37816:SF2">
    <property type="entry name" value="DNA TOPOLOGY MODULATION PROTEIN FLAR-RELATED PROTEIN"/>
    <property type="match status" value="1"/>
</dbReference>
<dbReference type="RefSeq" id="WP_380602584.1">
    <property type="nucleotide sequence ID" value="NZ_JBHSDU010000014.1"/>
</dbReference>
<gene>
    <name evidence="1" type="ORF">ACFPN2_27415</name>
</gene>
<name>A0ABV8T089_9GAMM</name>
<evidence type="ECO:0000313" key="1">
    <source>
        <dbReference type="EMBL" id="MFC4312845.1"/>
    </source>
</evidence>